<accession>A0ABQ9CWS1</accession>
<keyword evidence="2" id="KW-1185">Reference proteome</keyword>
<comment type="caution">
    <text evidence="1">The sequence shown here is derived from an EMBL/GenBank/DDBJ whole genome shotgun (WGS) entry which is preliminary data.</text>
</comment>
<dbReference type="Proteomes" id="UP001145742">
    <property type="component" value="Unassembled WGS sequence"/>
</dbReference>
<evidence type="ECO:0000313" key="1">
    <source>
        <dbReference type="EMBL" id="KAJ7410736.1"/>
    </source>
</evidence>
<dbReference type="PANTHER" id="PTHR33332">
    <property type="entry name" value="REVERSE TRANSCRIPTASE DOMAIN-CONTAINING PROTEIN"/>
    <property type="match status" value="1"/>
</dbReference>
<evidence type="ECO:0000313" key="2">
    <source>
        <dbReference type="Proteomes" id="UP001145742"/>
    </source>
</evidence>
<proteinExistence type="predicted"/>
<gene>
    <name evidence="1" type="ORF">WISP_106547</name>
</gene>
<protein>
    <submittedName>
        <fullName evidence="1">Rna-directed dna polymerase from mobile element jockey-like</fullName>
    </submittedName>
</protein>
<organism evidence="1 2">
    <name type="scientific">Willisornis vidua</name>
    <name type="common">Xingu scale-backed antbird</name>
    <dbReference type="NCBI Taxonomy" id="1566151"/>
    <lineage>
        <taxon>Eukaryota</taxon>
        <taxon>Metazoa</taxon>
        <taxon>Chordata</taxon>
        <taxon>Craniata</taxon>
        <taxon>Vertebrata</taxon>
        <taxon>Euteleostomi</taxon>
        <taxon>Archelosauria</taxon>
        <taxon>Archosauria</taxon>
        <taxon>Dinosauria</taxon>
        <taxon>Saurischia</taxon>
        <taxon>Theropoda</taxon>
        <taxon>Coelurosauria</taxon>
        <taxon>Aves</taxon>
        <taxon>Neognathae</taxon>
        <taxon>Neoaves</taxon>
        <taxon>Telluraves</taxon>
        <taxon>Australaves</taxon>
        <taxon>Passeriformes</taxon>
        <taxon>Thamnophilidae</taxon>
        <taxon>Willisornis</taxon>
    </lineage>
</organism>
<dbReference type="EMBL" id="WHWB01034388">
    <property type="protein sequence ID" value="KAJ7410736.1"/>
    <property type="molecule type" value="Genomic_DNA"/>
</dbReference>
<name>A0ABQ9CWS1_9PASS</name>
<sequence>MEYKEVIWDSQHCFSRRKSCPTNVATLYDGVTTSVDKERAAGVIYLDSVRTCPSHNILPSKLERDGFDGSTVSWIWSWLDSHIQRVVVNGSDSEWTSVTSSVPQGSILRSVLFNIFINYIDEGIKCNPSKFLDEDRDPRDLNKLRKWALGNLIKFKTGHELAHAER</sequence>
<reference evidence="1" key="1">
    <citation type="submission" date="2019-10" db="EMBL/GenBank/DDBJ databases">
        <authorList>
            <person name="Soares A.E.R."/>
            <person name="Aleixo A."/>
            <person name="Schneider P."/>
            <person name="Miyaki C.Y."/>
            <person name="Schneider M.P."/>
            <person name="Mello C."/>
            <person name="Vasconcelos A.T.R."/>
        </authorList>
    </citation>
    <scope>NUCLEOTIDE SEQUENCE</scope>
    <source>
        <tissue evidence="1">Muscle</tissue>
    </source>
</reference>